<dbReference type="EMBL" id="BT085524">
    <property type="protein sequence ID" value="ACR35877.1"/>
    <property type="molecule type" value="mRNA"/>
</dbReference>
<organism evidence="1">
    <name type="scientific">Zea mays</name>
    <name type="common">Maize</name>
    <dbReference type="NCBI Taxonomy" id="4577"/>
    <lineage>
        <taxon>Eukaryota</taxon>
        <taxon>Viridiplantae</taxon>
        <taxon>Streptophyta</taxon>
        <taxon>Embryophyta</taxon>
        <taxon>Tracheophyta</taxon>
        <taxon>Spermatophyta</taxon>
        <taxon>Magnoliopsida</taxon>
        <taxon>Liliopsida</taxon>
        <taxon>Poales</taxon>
        <taxon>Poaceae</taxon>
        <taxon>PACMAD clade</taxon>
        <taxon>Panicoideae</taxon>
        <taxon>Andropogonodae</taxon>
        <taxon>Andropogoneae</taxon>
        <taxon>Tripsacinae</taxon>
        <taxon>Zea</taxon>
    </lineage>
</organism>
<reference evidence="1" key="2">
    <citation type="submission" date="2012-06" db="EMBL/GenBank/DDBJ databases">
        <authorList>
            <person name="Yu Y."/>
            <person name="Currie J."/>
            <person name="Lomeli R."/>
            <person name="Angelova A."/>
            <person name="Collura K."/>
            <person name="Wissotski M."/>
            <person name="Campos D."/>
            <person name="Kudrna D."/>
            <person name="Golser W."/>
            <person name="Ashely E."/>
            <person name="Descour A."/>
            <person name="Fernandes J."/>
            <person name="Soderlund C."/>
            <person name="Walbot V."/>
        </authorList>
    </citation>
    <scope>NUCLEOTIDE SEQUENCE</scope>
    <source>
        <strain evidence="1">B73</strain>
    </source>
</reference>
<protein>
    <submittedName>
        <fullName evidence="1">Uncharacterized protein</fullName>
    </submittedName>
</protein>
<sequence length="120" mass="13713">MFFSTTMCIKQQTYPIIHHNIIASPTIMSTLALRTIPSAGIEALATSSCGSTHDTHEHVHTYKQSQQHRYHEQFDIYSWEYKILFPFSFVKQKPSPMIMANTNSRCTSLAIFAATKKITE</sequence>
<dbReference type="AlphaFoldDB" id="C4J3X7"/>
<accession>C4J3X7</accession>
<evidence type="ECO:0000313" key="1">
    <source>
        <dbReference type="EMBL" id="ACR35877.1"/>
    </source>
</evidence>
<name>C4J3X7_MAIZE</name>
<reference evidence="1" key="1">
    <citation type="journal article" date="2009" name="PLoS Genet.">
        <title>Sequencing, mapping, and analysis of 27,455 maize full-length cDNAs.</title>
        <authorList>
            <person name="Soderlund C."/>
            <person name="Descour A."/>
            <person name="Kudrna D."/>
            <person name="Bomhoff M."/>
            <person name="Boyd L."/>
            <person name="Currie J."/>
            <person name="Angelova A."/>
            <person name="Collura K."/>
            <person name="Wissotski M."/>
            <person name="Ashley E."/>
            <person name="Morrow D."/>
            <person name="Fernandes J."/>
            <person name="Walbot V."/>
            <person name="Yu Y."/>
        </authorList>
    </citation>
    <scope>NUCLEOTIDE SEQUENCE</scope>
    <source>
        <strain evidence="1">B73</strain>
    </source>
</reference>
<proteinExistence type="evidence at transcript level"/>